<gene>
    <name evidence="1" type="ORF">J2S73_001969</name>
</gene>
<comment type="caution">
    <text evidence="1">The sequence shown here is derived from an EMBL/GenBank/DDBJ whole genome shotgun (WGS) entry which is preliminary data.</text>
</comment>
<proteinExistence type="predicted"/>
<sequence>MRNYVQPGDVITVPASADIEAGDLVVIGSLVGVAAADAKSGNHVSLKTTGIFNMPKVSAQAWTIGAPIYWDGSVATTVSTDNDLIGVAVAVAANPSPSGQVRLSS</sequence>
<accession>A0AAE3VNV3</accession>
<dbReference type="AlphaFoldDB" id="A0AAE3VNV3"/>
<reference evidence="1" key="1">
    <citation type="submission" date="2023-07" db="EMBL/GenBank/DDBJ databases">
        <title>Genomic Encyclopedia of Type Strains, Phase IV (KMG-IV): sequencing the most valuable type-strain genomes for metagenomic binning, comparative biology and taxonomic classification.</title>
        <authorList>
            <person name="Goeker M."/>
        </authorList>
    </citation>
    <scope>NUCLEOTIDE SEQUENCE</scope>
    <source>
        <strain evidence="1">DSM 21202</strain>
    </source>
</reference>
<dbReference type="EMBL" id="JAUSUL010000002">
    <property type="protein sequence ID" value="MDQ0315512.1"/>
    <property type="molecule type" value="Genomic_DNA"/>
</dbReference>
<dbReference type="RefSeq" id="WP_306885341.1">
    <property type="nucleotide sequence ID" value="NZ_JAUSUL010000002.1"/>
</dbReference>
<dbReference type="InterPro" id="IPR011231">
    <property type="entry name" value="Phage_VT1-Sakai_H0018"/>
</dbReference>
<dbReference type="Proteomes" id="UP001229244">
    <property type="component" value="Unassembled WGS sequence"/>
</dbReference>
<name>A0AAE3VNV3_9HYPH</name>
<keyword evidence="2" id="KW-1185">Reference proteome</keyword>
<dbReference type="PIRSF" id="PIRSF030771">
    <property type="entry name" value="UCP030771"/>
    <property type="match status" value="1"/>
</dbReference>
<organism evidence="1 2">
    <name type="scientific">Amorphus orientalis</name>
    <dbReference type="NCBI Taxonomy" id="649198"/>
    <lineage>
        <taxon>Bacteria</taxon>
        <taxon>Pseudomonadati</taxon>
        <taxon>Pseudomonadota</taxon>
        <taxon>Alphaproteobacteria</taxon>
        <taxon>Hyphomicrobiales</taxon>
        <taxon>Amorphaceae</taxon>
        <taxon>Amorphus</taxon>
    </lineage>
</organism>
<evidence type="ECO:0000313" key="1">
    <source>
        <dbReference type="EMBL" id="MDQ0315512.1"/>
    </source>
</evidence>
<protein>
    <submittedName>
        <fullName evidence="1">RecA/RadA family phage recombinase</fullName>
    </submittedName>
</protein>
<dbReference type="Pfam" id="PF09956">
    <property type="entry name" value="Phage_cement_2"/>
    <property type="match status" value="1"/>
</dbReference>
<evidence type="ECO:0000313" key="2">
    <source>
        <dbReference type="Proteomes" id="UP001229244"/>
    </source>
</evidence>